<dbReference type="AlphaFoldDB" id="A0A0F9BIS0"/>
<name>A0A0F9BIS0_9ZZZZ</name>
<dbReference type="EMBL" id="LAZR01049094">
    <property type="protein sequence ID" value="KKK90459.1"/>
    <property type="molecule type" value="Genomic_DNA"/>
</dbReference>
<gene>
    <name evidence="1" type="ORF">LCGC14_2722760</name>
</gene>
<comment type="caution">
    <text evidence="1">The sequence shown here is derived from an EMBL/GenBank/DDBJ whole genome shotgun (WGS) entry which is preliminary data.</text>
</comment>
<proteinExistence type="predicted"/>
<accession>A0A0F9BIS0</accession>
<organism evidence="1">
    <name type="scientific">marine sediment metagenome</name>
    <dbReference type="NCBI Taxonomy" id="412755"/>
    <lineage>
        <taxon>unclassified sequences</taxon>
        <taxon>metagenomes</taxon>
        <taxon>ecological metagenomes</taxon>
    </lineage>
</organism>
<feature type="non-terminal residue" evidence="1">
    <location>
        <position position="93"/>
    </location>
</feature>
<evidence type="ECO:0000313" key="1">
    <source>
        <dbReference type="EMBL" id="KKK90459.1"/>
    </source>
</evidence>
<protein>
    <submittedName>
        <fullName evidence="1">Uncharacterized protein</fullName>
    </submittedName>
</protein>
<reference evidence="1" key="1">
    <citation type="journal article" date="2015" name="Nature">
        <title>Complex archaea that bridge the gap between prokaryotes and eukaryotes.</title>
        <authorList>
            <person name="Spang A."/>
            <person name="Saw J.H."/>
            <person name="Jorgensen S.L."/>
            <person name="Zaremba-Niedzwiedzka K."/>
            <person name="Martijn J."/>
            <person name="Lind A.E."/>
            <person name="van Eijk R."/>
            <person name="Schleper C."/>
            <person name="Guy L."/>
            <person name="Ettema T.J."/>
        </authorList>
    </citation>
    <scope>NUCLEOTIDE SEQUENCE</scope>
</reference>
<sequence length="93" mass="10929">MIAIAAVFALLLMVMVLGTIVFPKINRRIWLRRLKHKRKEIVAAINLLAASFDTKEMFRDFRHTNSMLTSKSLHNRANLPRIWTDYDNFQKSL</sequence>